<dbReference type="RefSeq" id="WP_009347983.1">
    <property type="nucleotide sequence ID" value="NZ_JH376832.1"/>
</dbReference>
<name>G5GD73_9BACT</name>
<gene>
    <name evidence="2" type="ORF">HMPREF9332_01502</name>
</gene>
<evidence type="ECO:0000313" key="3">
    <source>
        <dbReference type="Proteomes" id="UP000015993"/>
    </source>
</evidence>
<keyword evidence="3" id="KW-1185">Reference proteome</keyword>
<dbReference type="STRING" id="679199.HMPREF9332_01502"/>
<dbReference type="HOGENOM" id="CLU_1700541_0_0_10"/>
<dbReference type="EMBL" id="ACZK01000025">
    <property type="protein sequence ID" value="EHG21987.1"/>
    <property type="molecule type" value="Genomic_DNA"/>
</dbReference>
<evidence type="ECO:0000256" key="1">
    <source>
        <dbReference type="SAM" id="MobiDB-lite"/>
    </source>
</evidence>
<evidence type="ECO:0000313" key="2">
    <source>
        <dbReference type="EMBL" id="EHG21987.1"/>
    </source>
</evidence>
<feature type="compositionally biased region" description="Polar residues" evidence="1">
    <location>
        <begin position="37"/>
        <end position="51"/>
    </location>
</feature>
<proteinExistence type="predicted"/>
<accession>G5GD73</accession>
<dbReference type="OrthoDB" id="1097760at2"/>
<dbReference type="eggNOG" id="ENOG5032R1E">
    <property type="taxonomic scope" value="Bacteria"/>
</dbReference>
<comment type="caution">
    <text evidence="2">The sequence shown here is derived from an EMBL/GenBank/DDBJ whole genome shotgun (WGS) entry which is preliminary data.</text>
</comment>
<dbReference type="AlphaFoldDB" id="G5GD73"/>
<protein>
    <submittedName>
        <fullName evidence="2">Uncharacterized protein</fullName>
    </submittedName>
</protein>
<dbReference type="Proteomes" id="UP000015993">
    <property type="component" value="Unassembled WGS sequence"/>
</dbReference>
<sequence length="154" mass="17412">MKFLIAFAIASLLMVFIQIINTLRRKPRTTEEKVSEFGTTDASTPSADSQLQPTPEEQPPPMCGLSSMCKLDCTVEDLKEEPDYYEDEELDDYRGRASDAYTAAEVEQFEEVLTTMRPDEVHGWLRSLQLRGVALPDALKDEAYMIVSEQAEKP</sequence>
<reference evidence="2 3" key="1">
    <citation type="submission" date="2011-08" db="EMBL/GenBank/DDBJ databases">
        <title>The Genome Sequence of Prevotella sp. oral taxon 302 str. F0323.</title>
        <authorList>
            <consortium name="The Broad Institute Genome Sequencing Platform"/>
            <person name="Earl A."/>
            <person name="Ward D."/>
            <person name="Feldgarden M."/>
            <person name="Gevers D."/>
            <person name="Izard J."/>
            <person name="Blanton J.M."/>
            <person name="Baranova O.V."/>
            <person name="Tanner A.C."/>
            <person name="Dewhirst F.E."/>
            <person name="Young S.K."/>
            <person name="Zeng Q."/>
            <person name="Gargeya S."/>
            <person name="Fitzgerald M."/>
            <person name="Haas B."/>
            <person name="Abouelleil A."/>
            <person name="Alvarado L."/>
            <person name="Arachchi H.M."/>
            <person name="Berlin A."/>
            <person name="Brown A."/>
            <person name="Chapman S.B."/>
            <person name="Chen Z."/>
            <person name="Dunbar C."/>
            <person name="Freedman E."/>
            <person name="Gearin G."/>
            <person name="Gellesch M."/>
            <person name="Goldberg J."/>
            <person name="Griggs A."/>
            <person name="Gujja S."/>
            <person name="Heiman D."/>
            <person name="Howarth C."/>
            <person name="Larson L."/>
            <person name="Lui A."/>
            <person name="MacDonald P.J.P."/>
            <person name="Montmayeur A."/>
            <person name="Murphy C."/>
            <person name="Neiman D."/>
            <person name="Pearson M."/>
            <person name="Priest M."/>
            <person name="Roberts A."/>
            <person name="Saif S."/>
            <person name="Shea T."/>
            <person name="Shenoy N."/>
            <person name="Sisk P."/>
            <person name="Stolte C."/>
            <person name="Sykes S."/>
            <person name="Wortman J."/>
            <person name="Nusbaum C."/>
            <person name="Birren B."/>
        </authorList>
    </citation>
    <scope>NUCLEOTIDE SEQUENCE [LARGE SCALE GENOMIC DNA]</scope>
    <source>
        <strain evidence="2 3">F0323</strain>
    </source>
</reference>
<organism evidence="2 3">
    <name type="scientific">Alloprevotella rava F0323</name>
    <dbReference type="NCBI Taxonomy" id="679199"/>
    <lineage>
        <taxon>Bacteria</taxon>
        <taxon>Pseudomonadati</taxon>
        <taxon>Bacteroidota</taxon>
        <taxon>Bacteroidia</taxon>
        <taxon>Bacteroidales</taxon>
        <taxon>Prevotellaceae</taxon>
        <taxon>Alloprevotella</taxon>
    </lineage>
</organism>
<feature type="region of interest" description="Disordered" evidence="1">
    <location>
        <begin position="28"/>
        <end position="63"/>
    </location>
</feature>